<dbReference type="AlphaFoldDB" id="A0A9D3YGE3"/>
<name>A0A9D3YGE3_DREPO</name>
<proteinExistence type="predicted"/>
<gene>
    <name evidence="1" type="ORF">DPMN_075077</name>
</gene>
<dbReference type="InterPro" id="IPR026103">
    <property type="entry name" value="HARBI1_animal"/>
</dbReference>
<evidence type="ECO:0000313" key="1">
    <source>
        <dbReference type="EMBL" id="KAH3700109.1"/>
    </source>
</evidence>
<protein>
    <recommendedName>
        <fullName evidence="3">Nuclease HARBI1</fullName>
    </recommendedName>
</protein>
<accession>A0A9D3YGE3</accession>
<keyword evidence="2" id="KW-1185">Reference proteome</keyword>
<reference evidence="1" key="1">
    <citation type="journal article" date="2019" name="bioRxiv">
        <title>The Genome of the Zebra Mussel, Dreissena polymorpha: A Resource for Invasive Species Research.</title>
        <authorList>
            <person name="McCartney M.A."/>
            <person name="Auch B."/>
            <person name="Kono T."/>
            <person name="Mallez S."/>
            <person name="Zhang Y."/>
            <person name="Obille A."/>
            <person name="Becker A."/>
            <person name="Abrahante J.E."/>
            <person name="Garbe J."/>
            <person name="Badalamenti J.P."/>
            <person name="Herman A."/>
            <person name="Mangelson H."/>
            <person name="Liachko I."/>
            <person name="Sullivan S."/>
            <person name="Sone E.D."/>
            <person name="Koren S."/>
            <person name="Silverstein K.A.T."/>
            <person name="Beckman K.B."/>
            <person name="Gohl D.M."/>
        </authorList>
    </citation>
    <scope>NUCLEOTIDE SEQUENCE</scope>
    <source>
        <strain evidence="1">Duluth1</strain>
        <tissue evidence="1">Whole animal</tissue>
    </source>
</reference>
<sequence length="195" mass="22076">MARRFINRVDLLDSLQNSELIERYRLDRQGILFLNDKLTPFIGPTSFRNNSLNSIEKILIALRYFATSSIQLNDGDIHEVSQPTVSRVISQVTQALTEPEIVRQFISVPTAPGEIRQIKEDFFNIARFPNVIGVIDGTHVQIQAPVVDEPAYVNRMGYHSINTQGDFVMCCIAQHMQHAKSANGFFGHRCLTRSS</sequence>
<reference evidence="1" key="2">
    <citation type="submission" date="2020-11" db="EMBL/GenBank/DDBJ databases">
        <authorList>
            <person name="McCartney M.A."/>
            <person name="Auch B."/>
            <person name="Kono T."/>
            <person name="Mallez S."/>
            <person name="Becker A."/>
            <person name="Gohl D.M."/>
            <person name="Silverstein K.A.T."/>
            <person name="Koren S."/>
            <person name="Bechman K.B."/>
            <person name="Herman A."/>
            <person name="Abrahante J.E."/>
            <person name="Garbe J."/>
        </authorList>
    </citation>
    <scope>NUCLEOTIDE SEQUENCE</scope>
    <source>
        <strain evidence="1">Duluth1</strain>
        <tissue evidence="1">Whole animal</tissue>
    </source>
</reference>
<comment type="caution">
    <text evidence="1">The sequence shown here is derived from an EMBL/GenBank/DDBJ whole genome shotgun (WGS) entry which is preliminary data.</text>
</comment>
<dbReference type="EMBL" id="JAIWYP010000015">
    <property type="protein sequence ID" value="KAH3700109.1"/>
    <property type="molecule type" value="Genomic_DNA"/>
</dbReference>
<organism evidence="1 2">
    <name type="scientific">Dreissena polymorpha</name>
    <name type="common">Zebra mussel</name>
    <name type="synonym">Mytilus polymorpha</name>
    <dbReference type="NCBI Taxonomy" id="45954"/>
    <lineage>
        <taxon>Eukaryota</taxon>
        <taxon>Metazoa</taxon>
        <taxon>Spiralia</taxon>
        <taxon>Lophotrochozoa</taxon>
        <taxon>Mollusca</taxon>
        <taxon>Bivalvia</taxon>
        <taxon>Autobranchia</taxon>
        <taxon>Heteroconchia</taxon>
        <taxon>Euheterodonta</taxon>
        <taxon>Imparidentia</taxon>
        <taxon>Neoheterodontei</taxon>
        <taxon>Myida</taxon>
        <taxon>Dreissenoidea</taxon>
        <taxon>Dreissenidae</taxon>
        <taxon>Dreissena</taxon>
    </lineage>
</organism>
<dbReference type="PRINTS" id="PR02086">
    <property type="entry name" value="PUTNUCHARBI1"/>
</dbReference>
<evidence type="ECO:0008006" key="3">
    <source>
        <dbReference type="Google" id="ProtNLM"/>
    </source>
</evidence>
<evidence type="ECO:0000313" key="2">
    <source>
        <dbReference type="Proteomes" id="UP000828390"/>
    </source>
</evidence>
<dbReference type="Proteomes" id="UP000828390">
    <property type="component" value="Unassembled WGS sequence"/>
</dbReference>